<protein>
    <recommendedName>
        <fullName evidence="4">Peptidase inhibitor family I36</fullName>
    </recommendedName>
</protein>
<dbReference type="Proteomes" id="UP000325787">
    <property type="component" value="Chromosome"/>
</dbReference>
<dbReference type="EMBL" id="CP034550">
    <property type="protein sequence ID" value="QFZ20127.1"/>
    <property type="molecule type" value="Genomic_DNA"/>
</dbReference>
<dbReference type="KEGG" id="ssyi:EKG83_24330"/>
<evidence type="ECO:0008006" key="4">
    <source>
        <dbReference type="Google" id="ProtNLM"/>
    </source>
</evidence>
<dbReference type="AlphaFoldDB" id="A0A5Q0H1I5"/>
<sequence length="144" mass="15318">MKRVLLLLAGVALLLFGSAVAANAEPVERTVDEVSAMAAPAGCDLGNVCFWVNSGYRDGPGQLAGTNNDWRVFAHGSCPGDTWNNCASSVYNHGRSCWAYLWDGFNRTLGTLGNIGLNREVGISNLADWGFNDAASSNSWSNCV</sequence>
<keyword evidence="3" id="KW-1185">Reference proteome</keyword>
<name>A0A5Q0H1I5_SACSY</name>
<accession>A0A5Q0H1I5</accession>
<feature type="signal peptide" evidence="1">
    <location>
        <begin position="1"/>
        <end position="21"/>
    </location>
</feature>
<proteinExistence type="predicted"/>
<evidence type="ECO:0000313" key="2">
    <source>
        <dbReference type="EMBL" id="QFZ20127.1"/>
    </source>
</evidence>
<dbReference type="Pfam" id="PF03995">
    <property type="entry name" value="Inhibitor_I36"/>
    <property type="match status" value="1"/>
</dbReference>
<keyword evidence="1" id="KW-0732">Signal</keyword>
<dbReference type="OrthoDB" id="4828574at2"/>
<evidence type="ECO:0000256" key="1">
    <source>
        <dbReference type="SAM" id="SignalP"/>
    </source>
</evidence>
<feature type="chain" id="PRO_5039415132" description="Peptidase inhibitor family I36" evidence="1">
    <location>
        <begin position="22"/>
        <end position="144"/>
    </location>
</feature>
<reference evidence="3" key="1">
    <citation type="journal article" date="2021" name="Curr. Microbiol.">
        <title>Complete genome of nocamycin-producing strain Saccharothrix syringae NRRL B-16468 reveals the biosynthetic potential for secondary metabolites.</title>
        <authorList>
            <person name="Mo X."/>
            <person name="Yang S."/>
        </authorList>
    </citation>
    <scope>NUCLEOTIDE SEQUENCE [LARGE SCALE GENOMIC DNA]</scope>
    <source>
        <strain evidence="3">ATCC 51364 / DSM 43886 / JCM 6844 / KCTC 9398 / NBRC 14523 / NRRL B-16468 / INA 2240</strain>
    </source>
</reference>
<gene>
    <name evidence="2" type="ORF">EKG83_24330</name>
</gene>
<dbReference type="Gene3D" id="2.60.20.10">
    <property type="entry name" value="Crystallins"/>
    <property type="match status" value="1"/>
</dbReference>
<organism evidence="2 3">
    <name type="scientific">Saccharothrix syringae</name>
    <name type="common">Nocardiopsis syringae</name>
    <dbReference type="NCBI Taxonomy" id="103733"/>
    <lineage>
        <taxon>Bacteria</taxon>
        <taxon>Bacillati</taxon>
        <taxon>Actinomycetota</taxon>
        <taxon>Actinomycetes</taxon>
        <taxon>Pseudonocardiales</taxon>
        <taxon>Pseudonocardiaceae</taxon>
        <taxon>Saccharothrix</taxon>
    </lineage>
</organism>
<dbReference type="RefSeq" id="WP_033435759.1">
    <property type="nucleotide sequence ID" value="NZ_CP034550.1"/>
</dbReference>
<evidence type="ECO:0000313" key="3">
    <source>
        <dbReference type="Proteomes" id="UP000325787"/>
    </source>
</evidence>